<organism evidence="1 2">
    <name type="scientific">Fictibacillus marinisediminis</name>
    <dbReference type="NCBI Taxonomy" id="2878389"/>
    <lineage>
        <taxon>Bacteria</taxon>
        <taxon>Bacillati</taxon>
        <taxon>Bacillota</taxon>
        <taxon>Bacilli</taxon>
        <taxon>Bacillales</taxon>
        <taxon>Fictibacillaceae</taxon>
        <taxon>Fictibacillus</taxon>
    </lineage>
</organism>
<accession>A0A9X2BGE6</accession>
<dbReference type="AlphaFoldDB" id="A0A9X2BGE6"/>
<evidence type="ECO:0000313" key="2">
    <source>
        <dbReference type="Proteomes" id="UP001139011"/>
    </source>
</evidence>
<evidence type="ECO:0000313" key="1">
    <source>
        <dbReference type="EMBL" id="MCK6256438.1"/>
    </source>
</evidence>
<keyword evidence="2" id="KW-1185">Reference proteome</keyword>
<comment type="caution">
    <text evidence="1">The sequence shown here is derived from an EMBL/GenBank/DDBJ whole genome shotgun (WGS) entry which is preliminary data.</text>
</comment>
<sequence>MRPDGVTRGRLAKNRAGILISTVDLNQEYYDSTKAWRDNAMNHKFHSGTLVNDPRSANRKEL</sequence>
<reference evidence="1" key="1">
    <citation type="submission" date="2021-09" db="EMBL/GenBank/DDBJ databases">
        <title>Genome analysis of Fictibacillus sp. KIGAM418 isolated from marine sediment.</title>
        <authorList>
            <person name="Seo M.-J."/>
            <person name="Cho E.-S."/>
            <person name="Hwang C.Y."/>
        </authorList>
    </citation>
    <scope>NUCLEOTIDE SEQUENCE</scope>
    <source>
        <strain evidence="1">KIGAM418</strain>
    </source>
</reference>
<gene>
    <name evidence="1" type="ORF">LCY76_07510</name>
</gene>
<dbReference type="EMBL" id="JAIWJX010000002">
    <property type="protein sequence ID" value="MCK6256438.1"/>
    <property type="molecule type" value="Genomic_DNA"/>
</dbReference>
<dbReference type="Proteomes" id="UP001139011">
    <property type="component" value="Unassembled WGS sequence"/>
</dbReference>
<dbReference type="RefSeq" id="WP_248252115.1">
    <property type="nucleotide sequence ID" value="NZ_JAIWJX010000002.1"/>
</dbReference>
<proteinExistence type="predicted"/>
<name>A0A9X2BGE6_9BACL</name>
<protein>
    <submittedName>
        <fullName evidence="1">Uncharacterized protein</fullName>
    </submittedName>
</protein>